<sequence>MKPVMERLDIHSDFNAFEEYMERFEIWAMTEEDIEDFNIVAQFLPFIWKEAYRLIKTLTFPDKMISLPYAILKQLILNHVQYTNFECGKRETFDEMTRQNIGNSTTSIRGLTPICN</sequence>
<reference evidence="1" key="1">
    <citation type="submission" date="2022-06" db="EMBL/GenBank/DDBJ databases">
        <authorList>
            <person name="Berger JAMES D."/>
            <person name="Berger JAMES D."/>
        </authorList>
    </citation>
    <scope>NUCLEOTIDE SEQUENCE [LARGE SCALE GENOMIC DNA]</scope>
</reference>
<organism evidence="1 2">
    <name type="scientific">Schistosoma rodhaini</name>
    <dbReference type="NCBI Taxonomy" id="6188"/>
    <lineage>
        <taxon>Eukaryota</taxon>
        <taxon>Metazoa</taxon>
        <taxon>Spiralia</taxon>
        <taxon>Lophotrochozoa</taxon>
        <taxon>Platyhelminthes</taxon>
        <taxon>Trematoda</taxon>
        <taxon>Digenea</taxon>
        <taxon>Strigeidida</taxon>
        <taxon>Schistosomatoidea</taxon>
        <taxon>Schistosomatidae</taxon>
        <taxon>Schistosoma</taxon>
    </lineage>
</organism>
<keyword evidence="1" id="KW-1185">Reference proteome</keyword>
<evidence type="ECO:0000313" key="1">
    <source>
        <dbReference type="Proteomes" id="UP000050792"/>
    </source>
</evidence>
<dbReference type="Proteomes" id="UP000050792">
    <property type="component" value="Unassembled WGS sequence"/>
</dbReference>
<proteinExistence type="predicted"/>
<evidence type="ECO:0000313" key="2">
    <source>
        <dbReference type="WBParaSite" id="SRDH1_45920.1"/>
    </source>
</evidence>
<protein>
    <submittedName>
        <fullName evidence="2">Uncharacterized protein</fullName>
    </submittedName>
</protein>
<dbReference type="WBParaSite" id="SRDH1_45920.1">
    <property type="protein sequence ID" value="SRDH1_45920.1"/>
    <property type="gene ID" value="SRDH1_45920"/>
</dbReference>
<accession>A0AA85FFF6</accession>
<dbReference type="AlphaFoldDB" id="A0AA85FFF6"/>
<reference evidence="2" key="2">
    <citation type="submission" date="2023-11" db="UniProtKB">
        <authorList>
            <consortium name="WormBaseParasite"/>
        </authorList>
    </citation>
    <scope>IDENTIFICATION</scope>
</reference>
<name>A0AA85FFF6_9TREM</name>